<accession>A0A7C5E491</accession>
<gene>
    <name evidence="1" type="ORF">ENL41_00405</name>
</gene>
<dbReference type="Proteomes" id="UP000886014">
    <property type="component" value="Unassembled WGS sequence"/>
</dbReference>
<comment type="caution">
    <text evidence="1">The sequence shown here is derived from an EMBL/GenBank/DDBJ whole genome shotgun (WGS) entry which is preliminary data.</text>
</comment>
<dbReference type="EMBL" id="DRTV01000032">
    <property type="protein sequence ID" value="HHF57868.1"/>
    <property type="molecule type" value="Genomic_DNA"/>
</dbReference>
<dbReference type="AlphaFoldDB" id="A0A7C5E491"/>
<name>A0A7C5E491_UNCW3</name>
<sequence length="104" mass="12182">MKSLVFMLIFWVSTANARMLVKIYLHTPKDIKILFENGVDVVYYDRKSLTVEAVVKDSTLLTHLGFKKDSIIRWLVNNREINIIPLEKCPSWRQITQRSLFLGI</sequence>
<protein>
    <submittedName>
        <fullName evidence="1">Uncharacterized protein</fullName>
    </submittedName>
</protein>
<proteinExistence type="predicted"/>
<evidence type="ECO:0000313" key="1">
    <source>
        <dbReference type="EMBL" id="HHF57868.1"/>
    </source>
</evidence>
<reference evidence="1" key="1">
    <citation type="journal article" date="2020" name="mSystems">
        <title>Genome- and Community-Level Interaction Insights into Carbon Utilization and Element Cycling Functions of Hydrothermarchaeota in Hydrothermal Sediment.</title>
        <authorList>
            <person name="Zhou Z."/>
            <person name="Liu Y."/>
            <person name="Xu W."/>
            <person name="Pan J."/>
            <person name="Luo Z.H."/>
            <person name="Li M."/>
        </authorList>
    </citation>
    <scope>NUCLEOTIDE SEQUENCE [LARGE SCALE GENOMIC DNA]</scope>
    <source>
        <strain evidence="1">HyVt-94</strain>
    </source>
</reference>
<organism evidence="1">
    <name type="scientific">candidate division WOR-3 bacterium</name>
    <dbReference type="NCBI Taxonomy" id="2052148"/>
    <lineage>
        <taxon>Bacteria</taxon>
        <taxon>Bacteria division WOR-3</taxon>
    </lineage>
</organism>